<dbReference type="Gene3D" id="3.40.50.720">
    <property type="entry name" value="NAD(P)-binding Rossmann-like Domain"/>
    <property type="match status" value="1"/>
</dbReference>
<dbReference type="FunFam" id="3.40.50.720:FF:000084">
    <property type="entry name" value="Short-chain dehydrogenase reductase"/>
    <property type="match status" value="1"/>
</dbReference>
<evidence type="ECO:0000256" key="2">
    <source>
        <dbReference type="ARBA" id="ARBA00023002"/>
    </source>
</evidence>
<comment type="caution">
    <text evidence="4">The sequence shown here is derived from an EMBL/GenBank/DDBJ whole genome shotgun (WGS) entry which is preliminary data.</text>
</comment>
<evidence type="ECO:0000313" key="4">
    <source>
        <dbReference type="EMBL" id="NYD53764.1"/>
    </source>
</evidence>
<dbReference type="AlphaFoldDB" id="A0A7Y9ETZ8"/>
<name>A0A7Y9ETZ8_9MICO</name>
<protein>
    <submittedName>
        <fullName evidence="4">3-oxoacyl-[acyl-carrier protein] reductase/(S)-1-phenylethanol dehydrogenase</fullName>
        <ecNumber evidence="4">1.1.1.100</ecNumber>
        <ecNumber evidence="4">1.1.1.311</ecNumber>
    </submittedName>
</protein>
<keyword evidence="5" id="KW-1185">Reference proteome</keyword>
<accession>A0A7Y9ETZ8</accession>
<feature type="domain" description="Ketoreductase" evidence="3">
    <location>
        <begin position="9"/>
        <end position="186"/>
    </location>
</feature>
<dbReference type="PANTHER" id="PTHR42760">
    <property type="entry name" value="SHORT-CHAIN DEHYDROGENASES/REDUCTASES FAMILY MEMBER"/>
    <property type="match status" value="1"/>
</dbReference>
<comment type="similarity">
    <text evidence="1">Belongs to the short-chain dehydrogenases/reductases (SDR) family.</text>
</comment>
<dbReference type="CDD" id="cd05233">
    <property type="entry name" value="SDR_c"/>
    <property type="match status" value="1"/>
</dbReference>
<sequence>MTSARLSGRTAVVTGGAVGIGQVLAQKLASEGARVAILDISDAEETVDLIVEAGGRASAHRVDLTDPAAVSSVVDAVADSVGSPDILVNNAGIYPPIPWDEITLEVWRQVFAVNVESMLHTMQAFTPAMRERRWGRVINISSSSVGLVIPDLVPYIASKMAVIGLTRGAATELAAEGITVNSIGPSLVKTPTGTSPAHLYDIVPQLQAIKRAEEPEDLAGAVAFLASDDAAFLTAQNLWVDGGLLRS</sequence>
<dbReference type="SUPFAM" id="SSF51735">
    <property type="entry name" value="NAD(P)-binding Rossmann-fold domains"/>
    <property type="match status" value="1"/>
</dbReference>
<dbReference type="RefSeq" id="WP_179431568.1">
    <property type="nucleotide sequence ID" value="NZ_BAABLC010000007.1"/>
</dbReference>
<proteinExistence type="inferred from homology"/>
<reference evidence="4 5" key="1">
    <citation type="submission" date="2020-07" db="EMBL/GenBank/DDBJ databases">
        <title>Sequencing the genomes of 1000 actinobacteria strains.</title>
        <authorList>
            <person name="Klenk H.-P."/>
        </authorList>
    </citation>
    <scope>NUCLEOTIDE SEQUENCE [LARGE SCALE GENOMIC DNA]</scope>
    <source>
        <strain evidence="4 5">DSM 22185</strain>
    </source>
</reference>
<dbReference type="GO" id="GO:0018449">
    <property type="term" value="F:1-phenylethanol dehydrogenase activity"/>
    <property type="evidence" value="ECO:0007669"/>
    <property type="project" value="UniProtKB-EC"/>
</dbReference>
<dbReference type="Pfam" id="PF13561">
    <property type="entry name" value="adh_short_C2"/>
    <property type="match status" value="1"/>
</dbReference>
<dbReference type="InterPro" id="IPR057326">
    <property type="entry name" value="KR_dom"/>
</dbReference>
<dbReference type="PRINTS" id="PR00080">
    <property type="entry name" value="SDRFAMILY"/>
</dbReference>
<organism evidence="4 5">
    <name type="scientific">Microbacterium pseudoresistens</name>
    <dbReference type="NCBI Taxonomy" id="640634"/>
    <lineage>
        <taxon>Bacteria</taxon>
        <taxon>Bacillati</taxon>
        <taxon>Actinomycetota</taxon>
        <taxon>Actinomycetes</taxon>
        <taxon>Micrococcales</taxon>
        <taxon>Microbacteriaceae</taxon>
        <taxon>Microbacterium</taxon>
    </lineage>
</organism>
<dbReference type="InterPro" id="IPR036291">
    <property type="entry name" value="NAD(P)-bd_dom_sf"/>
</dbReference>
<dbReference type="Proteomes" id="UP000552045">
    <property type="component" value="Unassembled WGS sequence"/>
</dbReference>
<dbReference type="GO" id="GO:0004316">
    <property type="term" value="F:3-oxoacyl-[acyl-carrier-protein] reductase (NADPH) activity"/>
    <property type="evidence" value="ECO:0007669"/>
    <property type="project" value="UniProtKB-EC"/>
</dbReference>
<dbReference type="EC" id="1.1.1.311" evidence="4"/>
<evidence type="ECO:0000313" key="5">
    <source>
        <dbReference type="Proteomes" id="UP000552045"/>
    </source>
</evidence>
<dbReference type="EMBL" id="JACCBH010000001">
    <property type="protein sequence ID" value="NYD53764.1"/>
    <property type="molecule type" value="Genomic_DNA"/>
</dbReference>
<evidence type="ECO:0000259" key="3">
    <source>
        <dbReference type="SMART" id="SM00822"/>
    </source>
</evidence>
<evidence type="ECO:0000256" key="1">
    <source>
        <dbReference type="ARBA" id="ARBA00006484"/>
    </source>
</evidence>
<keyword evidence="2 4" id="KW-0560">Oxidoreductase</keyword>
<dbReference type="PRINTS" id="PR00081">
    <property type="entry name" value="GDHRDH"/>
</dbReference>
<dbReference type="SMART" id="SM00822">
    <property type="entry name" value="PKS_KR"/>
    <property type="match status" value="1"/>
</dbReference>
<dbReference type="InterPro" id="IPR002347">
    <property type="entry name" value="SDR_fam"/>
</dbReference>
<gene>
    <name evidence="4" type="ORF">BKA02_000819</name>
</gene>
<dbReference type="EC" id="1.1.1.100" evidence="4"/>